<feature type="non-terminal residue" evidence="2">
    <location>
        <position position="28"/>
    </location>
</feature>
<reference evidence="2" key="1">
    <citation type="submission" date="2018-05" db="EMBL/GenBank/DDBJ databases">
        <authorList>
            <person name="Lanie J.A."/>
            <person name="Ng W.-L."/>
            <person name="Kazmierczak K.M."/>
            <person name="Andrzejewski T.M."/>
            <person name="Davidsen T.M."/>
            <person name="Wayne K.J."/>
            <person name="Tettelin H."/>
            <person name="Glass J.I."/>
            <person name="Rusch D."/>
            <person name="Podicherti R."/>
            <person name="Tsui H.-C.T."/>
            <person name="Winkler M.E."/>
        </authorList>
    </citation>
    <scope>NUCLEOTIDE SEQUENCE</scope>
</reference>
<organism evidence="2">
    <name type="scientific">marine metagenome</name>
    <dbReference type="NCBI Taxonomy" id="408172"/>
    <lineage>
        <taxon>unclassified sequences</taxon>
        <taxon>metagenomes</taxon>
        <taxon>ecological metagenomes</taxon>
    </lineage>
</organism>
<gene>
    <name evidence="2" type="ORF">METZ01_LOCUS267343</name>
</gene>
<name>A0A382JRV9_9ZZZZ</name>
<feature type="compositionally biased region" description="Basic and acidic residues" evidence="1">
    <location>
        <begin position="1"/>
        <end position="11"/>
    </location>
</feature>
<protein>
    <submittedName>
        <fullName evidence="2">Uncharacterized protein</fullName>
    </submittedName>
</protein>
<evidence type="ECO:0000313" key="2">
    <source>
        <dbReference type="EMBL" id="SVC14489.1"/>
    </source>
</evidence>
<dbReference type="AlphaFoldDB" id="A0A382JRV9"/>
<evidence type="ECO:0000256" key="1">
    <source>
        <dbReference type="SAM" id="MobiDB-lite"/>
    </source>
</evidence>
<dbReference type="EMBL" id="UINC01075874">
    <property type="protein sequence ID" value="SVC14489.1"/>
    <property type="molecule type" value="Genomic_DNA"/>
</dbReference>
<feature type="region of interest" description="Disordered" evidence="1">
    <location>
        <begin position="1"/>
        <end position="28"/>
    </location>
</feature>
<accession>A0A382JRV9</accession>
<sequence>MHSTGVEHTEVADITPLFPDDQPQELTP</sequence>
<proteinExistence type="predicted"/>